<evidence type="ECO:0000259" key="13">
    <source>
        <dbReference type="PROSITE" id="PS51038"/>
    </source>
</evidence>
<feature type="domain" description="BAH" evidence="13">
    <location>
        <begin position="456"/>
        <end position="574"/>
    </location>
</feature>
<evidence type="ECO:0000256" key="1">
    <source>
        <dbReference type="ARBA" id="ARBA00004123"/>
    </source>
</evidence>
<dbReference type="OrthoDB" id="1742084at2759"/>
<gene>
    <name evidence="14" type="ORF">C6P45_000849</name>
</gene>
<dbReference type="InterPro" id="IPR043151">
    <property type="entry name" value="BAH_sf"/>
</dbReference>
<keyword evidence="8" id="KW-0539">Nucleus</keyword>
<dbReference type="PANTHER" id="PTHR16062:SF21">
    <property type="entry name" value="CHROMATIN STRUCTURE-REMODELING COMPLEX SUBUNIT RSC1-RELATED"/>
    <property type="match status" value="1"/>
</dbReference>
<keyword evidence="2" id="KW-0597">Phosphoprotein</keyword>
<evidence type="ECO:0000256" key="3">
    <source>
        <dbReference type="ARBA" id="ARBA00022737"/>
    </source>
</evidence>
<feature type="region of interest" description="Disordered" evidence="11">
    <location>
        <begin position="124"/>
        <end position="153"/>
    </location>
</feature>
<dbReference type="Pfam" id="PF01426">
    <property type="entry name" value="BAH"/>
    <property type="match status" value="1"/>
</dbReference>
<evidence type="ECO:0000256" key="10">
    <source>
        <dbReference type="PROSITE-ProRule" id="PRU00035"/>
    </source>
</evidence>
<keyword evidence="4" id="KW-0156">Chromatin regulator</keyword>
<keyword evidence="15" id="KW-1185">Reference proteome</keyword>
<dbReference type="InterPro" id="IPR037382">
    <property type="entry name" value="Rsc/polybromo"/>
</dbReference>
<feature type="domain" description="Bromo" evidence="12">
    <location>
        <begin position="341"/>
        <end position="411"/>
    </location>
</feature>
<evidence type="ECO:0000256" key="2">
    <source>
        <dbReference type="ARBA" id="ARBA00022553"/>
    </source>
</evidence>
<dbReference type="InterPro" id="IPR001487">
    <property type="entry name" value="Bromodomain"/>
</dbReference>
<feature type="region of interest" description="Disordered" evidence="11">
    <location>
        <begin position="252"/>
        <end position="311"/>
    </location>
</feature>
<sequence length="1048" mass="119463">MSNEIELLQERVKTEFKQLQGLKDPVTGLGLYPVFNTLPAKKDFPDYYMIITNPVSFNTLRKRIPHYTSAIEFLNDVAQIPWNAKTYNAKESEIYRYATVMEGYLQNRLLKNLQNYYPDLKYPDLGPLPEDQPNKVPTTHPSPMMETKISSDQLPKKVNITFQKQDQPVVAQQEQSDNSTNRPQQQLSNSTHLDQQQPKNSSNTLQQPVILNTNLVNTAARPTVNPTNEIRQPMQQEKVTLPVRVPSNPIAQYTMSTNNNVPSTTTNSSKETTPVSRNVSGTPQRSNFNITSYNNNKVPSNGSKKTHVRRGRPPIIDLPYIQRMKNILKVLKREPDPQGSKNKGLLTNFEKLPDRSINPQFYQIVPNAICVDDIWKKIKARKYKSFGDFQDDFNRLMNDFQTYYTTIQDINGLNIMNVLGKTLRTVTAFELQKPDSDYIPEGEFRYPMDEVVIDGKTFQIGDWVFLNNPNDPNKPIVAQIFRFWTTPDGKKWLNACWYFRPEQTVHRADRLFYKNEVMKTGQYRDHPVEDIIGKCFVIHFTRFQRNNPVINLEGPLFICEFRYNENDKIFNKIRTWRACLPEEIRDVEDENVPVNGRKFFKYPSPIKHLLPPNASFDDPIPEPRRGLPNAPPLVGAVYIRPKVPRDDLGEYSTSDECPRYIIRPGDPQEEGQIDYESGTILTNSSTHDSAIPRRVDSSARINNGSPGPSGAYPKYVSNADKMRDTMKVDPTKLQNHNISRIPISNSNTKYNQLDNIPNNSGSYPDPRSNMNLMNLNNDEFGNTSIDILNNGRGTSVSSQIPYKNASRNGSRFLNNSRNNSNPQLITKQQQKPSDSFGIASLLRSLQTKNPIPHVVIDTPHAFTLPPDIIQHDSHISYVDHGSLIRRYTRQDIALRRDRNVPNEALWFRGPGITISERIVNIGDKSFGLPLNEVFKISKPKGDKKVETKEFQIEEVEEIVVRNPLVPSQDDIVISTTPLVNGRKTLNIPVNELNDDSNNVSITVEKDKESNQPYIGDINSDIAGPFVNGLGASSAFLAYRLRNRTTANE</sequence>
<feature type="compositionally biased region" description="Polar residues" evidence="11">
    <location>
        <begin position="270"/>
        <end position="303"/>
    </location>
</feature>
<dbReference type="CDD" id="cd04717">
    <property type="entry name" value="BAH_polybromo"/>
    <property type="match status" value="1"/>
</dbReference>
<keyword evidence="6 10" id="KW-0103">Bromodomain</keyword>
<dbReference type="Gene3D" id="1.20.920.10">
    <property type="entry name" value="Bromodomain-like"/>
    <property type="match status" value="2"/>
</dbReference>
<evidence type="ECO:0000256" key="8">
    <source>
        <dbReference type="ARBA" id="ARBA00023242"/>
    </source>
</evidence>
<comment type="subcellular location">
    <subcellularLocation>
        <location evidence="1">Nucleus</location>
    </subcellularLocation>
</comment>
<evidence type="ECO:0000256" key="9">
    <source>
        <dbReference type="ARBA" id="ARBA00061403"/>
    </source>
</evidence>
<protein>
    <recommendedName>
        <fullName evidence="16">BAH domain-containing protein</fullName>
    </recommendedName>
</protein>
<dbReference type="GO" id="GO:0003682">
    <property type="term" value="F:chromatin binding"/>
    <property type="evidence" value="ECO:0007669"/>
    <property type="project" value="InterPro"/>
</dbReference>
<comment type="caution">
    <text evidence="14">The sequence shown here is derived from an EMBL/GenBank/DDBJ whole genome shotgun (WGS) entry which is preliminary data.</text>
</comment>
<feature type="region of interest" description="Disordered" evidence="11">
    <location>
        <begin position="166"/>
        <end position="208"/>
    </location>
</feature>
<evidence type="ECO:0000256" key="6">
    <source>
        <dbReference type="ARBA" id="ARBA00023117"/>
    </source>
</evidence>
<dbReference type="FunFam" id="2.30.30.490:FF:000016">
    <property type="entry name" value="RSC complex member"/>
    <property type="match status" value="1"/>
</dbReference>
<evidence type="ECO:0000256" key="11">
    <source>
        <dbReference type="SAM" id="MobiDB-lite"/>
    </source>
</evidence>
<dbReference type="GO" id="GO:0016586">
    <property type="term" value="C:RSC-type complex"/>
    <property type="evidence" value="ECO:0007669"/>
    <property type="project" value="InterPro"/>
</dbReference>
<evidence type="ECO:0000313" key="15">
    <source>
        <dbReference type="Proteomes" id="UP000750334"/>
    </source>
</evidence>
<comment type="similarity">
    <text evidence="9">Belongs to the RSC1 family.</text>
</comment>
<keyword evidence="5" id="KW-0805">Transcription regulation</keyword>
<dbReference type="InterPro" id="IPR018359">
    <property type="entry name" value="Bromodomain_CS"/>
</dbReference>
<evidence type="ECO:0000313" key="14">
    <source>
        <dbReference type="EMBL" id="KAG0663432.1"/>
    </source>
</evidence>
<dbReference type="Gene3D" id="2.30.30.490">
    <property type="match status" value="1"/>
</dbReference>
<dbReference type="SMART" id="SM00439">
    <property type="entry name" value="BAH"/>
    <property type="match status" value="1"/>
</dbReference>
<organism evidence="14 15">
    <name type="scientific">Maudiozyma exigua</name>
    <name type="common">Yeast</name>
    <name type="synonym">Kazachstania exigua</name>
    <dbReference type="NCBI Taxonomy" id="34358"/>
    <lineage>
        <taxon>Eukaryota</taxon>
        <taxon>Fungi</taxon>
        <taxon>Dikarya</taxon>
        <taxon>Ascomycota</taxon>
        <taxon>Saccharomycotina</taxon>
        <taxon>Saccharomycetes</taxon>
        <taxon>Saccharomycetales</taxon>
        <taxon>Saccharomycetaceae</taxon>
        <taxon>Maudiozyma</taxon>
    </lineage>
</organism>
<feature type="compositionally biased region" description="Polar residues" evidence="11">
    <location>
        <begin position="822"/>
        <end position="832"/>
    </location>
</feature>
<dbReference type="Proteomes" id="UP000750334">
    <property type="component" value="Unassembled WGS sequence"/>
</dbReference>
<evidence type="ECO:0008006" key="16">
    <source>
        <dbReference type="Google" id="ProtNLM"/>
    </source>
</evidence>
<proteinExistence type="inferred from homology"/>
<dbReference type="SMART" id="SM00297">
    <property type="entry name" value="BROMO"/>
    <property type="match status" value="2"/>
</dbReference>
<dbReference type="InterPro" id="IPR001025">
    <property type="entry name" value="BAH_dom"/>
</dbReference>
<dbReference type="Pfam" id="PF00439">
    <property type="entry name" value="Bromodomain"/>
    <property type="match status" value="2"/>
</dbReference>
<dbReference type="PROSITE" id="PS00633">
    <property type="entry name" value="BROMODOMAIN_1"/>
    <property type="match status" value="1"/>
</dbReference>
<dbReference type="PROSITE" id="PS51038">
    <property type="entry name" value="BAH"/>
    <property type="match status" value="1"/>
</dbReference>
<keyword evidence="7" id="KW-0804">Transcription</keyword>
<evidence type="ECO:0000256" key="5">
    <source>
        <dbReference type="ARBA" id="ARBA00023015"/>
    </source>
</evidence>
<dbReference type="PROSITE" id="PS50014">
    <property type="entry name" value="BROMODOMAIN_2"/>
    <property type="match status" value="2"/>
</dbReference>
<dbReference type="SUPFAM" id="SSF47370">
    <property type="entry name" value="Bromodomain"/>
    <property type="match status" value="2"/>
</dbReference>
<feature type="domain" description="Bromo" evidence="12">
    <location>
        <begin position="27"/>
        <end position="95"/>
    </location>
</feature>
<evidence type="ECO:0000256" key="7">
    <source>
        <dbReference type="ARBA" id="ARBA00023163"/>
    </source>
</evidence>
<feature type="compositionally biased region" description="Low complexity" evidence="11">
    <location>
        <begin position="806"/>
        <end position="821"/>
    </location>
</feature>
<evidence type="ECO:0000256" key="4">
    <source>
        <dbReference type="ARBA" id="ARBA00022853"/>
    </source>
</evidence>
<feature type="region of interest" description="Disordered" evidence="11">
    <location>
        <begin position="805"/>
        <end position="832"/>
    </location>
</feature>
<dbReference type="PANTHER" id="PTHR16062">
    <property type="entry name" value="SWI/SNF-RELATED"/>
    <property type="match status" value="1"/>
</dbReference>
<evidence type="ECO:0000259" key="12">
    <source>
        <dbReference type="PROSITE" id="PS50014"/>
    </source>
</evidence>
<dbReference type="GO" id="GO:0006338">
    <property type="term" value="P:chromatin remodeling"/>
    <property type="evidence" value="ECO:0007669"/>
    <property type="project" value="InterPro"/>
</dbReference>
<dbReference type="InterPro" id="IPR036427">
    <property type="entry name" value="Bromodomain-like_sf"/>
</dbReference>
<reference evidence="14 15" key="1">
    <citation type="submission" date="2020-11" db="EMBL/GenBank/DDBJ databases">
        <title>Kefir isolates.</title>
        <authorList>
            <person name="Marcisauskas S."/>
            <person name="Kim Y."/>
            <person name="Blasche S."/>
        </authorList>
    </citation>
    <scope>NUCLEOTIDE SEQUENCE [LARGE SCALE GENOMIC DNA]</scope>
    <source>
        <strain evidence="14 15">OG2</strain>
    </source>
</reference>
<accession>A0A9P6W5X8</accession>
<feature type="compositionally biased region" description="Low complexity" evidence="11">
    <location>
        <begin position="256"/>
        <end position="269"/>
    </location>
</feature>
<name>A0A9P6W5X8_MAUEX</name>
<keyword evidence="3" id="KW-0677">Repeat</keyword>
<dbReference type="AlphaFoldDB" id="A0A9P6W5X8"/>
<dbReference type="GO" id="GO:0006368">
    <property type="term" value="P:transcription elongation by RNA polymerase II"/>
    <property type="evidence" value="ECO:0007669"/>
    <property type="project" value="TreeGrafter"/>
</dbReference>
<dbReference type="EMBL" id="PUHR01000131">
    <property type="protein sequence ID" value="KAG0663432.1"/>
    <property type="molecule type" value="Genomic_DNA"/>
</dbReference>